<evidence type="ECO:0000313" key="2">
    <source>
        <dbReference type="EMBL" id="AES92594.1"/>
    </source>
</evidence>
<evidence type="ECO:0000256" key="1">
    <source>
        <dbReference type="SAM" id="MobiDB-lite"/>
    </source>
</evidence>
<organism evidence="2 4">
    <name type="scientific">Medicago truncatula</name>
    <name type="common">Barrel medic</name>
    <name type="synonym">Medicago tribuloides</name>
    <dbReference type="NCBI Taxonomy" id="3880"/>
    <lineage>
        <taxon>Eukaryota</taxon>
        <taxon>Viridiplantae</taxon>
        <taxon>Streptophyta</taxon>
        <taxon>Embryophyta</taxon>
        <taxon>Tracheophyta</taxon>
        <taxon>Spermatophyta</taxon>
        <taxon>Magnoliopsida</taxon>
        <taxon>eudicotyledons</taxon>
        <taxon>Gunneridae</taxon>
        <taxon>Pentapetalae</taxon>
        <taxon>rosids</taxon>
        <taxon>fabids</taxon>
        <taxon>Fabales</taxon>
        <taxon>Fabaceae</taxon>
        <taxon>Papilionoideae</taxon>
        <taxon>50 kb inversion clade</taxon>
        <taxon>NPAAA clade</taxon>
        <taxon>Hologalegina</taxon>
        <taxon>IRL clade</taxon>
        <taxon>Trifolieae</taxon>
        <taxon>Medicago</taxon>
    </lineage>
</organism>
<dbReference type="Pfam" id="PF14570">
    <property type="entry name" value="zf-RING_4"/>
    <property type="match status" value="1"/>
</dbReference>
<keyword evidence="4" id="KW-1185">Reference proteome</keyword>
<reference evidence="2 4" key="2">
    <citation type="journal article" date="2014" name="BMC Genomics">
        <title>An improved genome release (version Mt4.0) for the model legume Medicago truncatula.</title>
        <authorList>
            <person name="Tang H."/>
            <person name="Krishnakumar V."/>
            <person name="Bidwell S."/>
            <person name="Rosen B."/>
            <person name="Chan A."/>
            <person name="Zhou S."/>
            <person name="Gentzbittel L."/>
            <person name="Childs K.L."/>
            <person name="Yandell M."/>
            <person name="Gundlach H."/>
            <person name="Mayer K.F."/>
            <person name="Schwartz D.C."/>
            <person name="Town C.D."/>
        </authorList>
    </citation>
    <scope>GENOME REANNOTATION</scope>
    <source>
        <strain evidence="3 4">cv. Jemalong A17</strain>
    </source>
</reference>
<reference evidence="3" key="3">
    <citation type="submission" date="2015-04" db="UniProtKB">
        <authorList>
            <consortium name="EnsemblPlants"/>
        </authorList>
    </citation>
    <scope>IDENTIFICATION</scope>
    <source>
        <strain evidence="3">cv. Jemalong A17</strain>
    </source>
</reference>
<gene>
    <name evidence="2" type="ordered locus">MTR_4g131780</name>
</gene>
<dbReference type="EnsemblPlants" id="AES92594">
    <property type="protein sequence ID" value="AES92594"/>
    <property type="gene ID" value="MTR_4g131780"/>
</dbReference>
<dbReference type="PaxDb" id="3880-AES92594"/>
<name>G7JI07_MEDTR</name>
<dbReference type="eggNOG" id="ENOG502QU14">
    <property type="taxonomic scope" value="Eukaryota"/>
</dbReference>
<accession>G7JI07</accession>
<feature type="region of interest" description="Disordered" evidence="1">
    <location>
        <begin position="1"/>
        <end position="21"/>
    </location>
</feature>
<reference evidence="2 4" key="1">
    <citation type="journal article" date="2011" name="Nature">
        <title>The Medicago genome provides insight into the evolution of rhizobial symbioses.</title>
        <authorList>
            <person name="Young N.D."/>
            <person name="Debelle F."/>
            <person name="Oldroyd G.E."/>
            <person name="Geurts R."/>
            <person name="Cannon S.B."/>
            <person name="Udvardi M.K."/>
            <person name="Benedito V.A."/>
            <person name="Mayer K.F."/>
            <person name="Gouzy J."/>
            <person name="Schoof H."/>
            <person name="Van de Peer Y."/>
            <person name="Proost S."/>
            <person name="Cook D.R."/>
            <person name="Meyers B.C."/>
            <person name="Spannagl M."/>
            <person name="Cheung F."/>
            <person name="De Mita S."/>
            <person name="Krishnakumar V."/>
            <person name="Gundlach H."/>
            <person name="Zhou S."/>
            <person name="Mudge J."/>
            <person name="Bharti A.K."/>
            <person name="Murray J.D."/>
            <person name="Naoumkina M.A."/>
            <person name="Rosen B."/>
            <person name="Silverstein K.A."/>
            <person name="Tang H."/>
            <person name="Rombauts S."/>
            <person name="Zhao P.X."/>
            <person name="Zhou P."/>
            <person name="Barbe V."/>
            <person name="Bardou P."/>
            <person name="Bechner M."/>
            <person name="Bellec A."/>
            <person name="Berger A."/>
            <person name="Berges H."/>
            <person name="Bidwell S."/>
            <person name="Bisseling T."/>
            <person name="Choisne N."/>
            <person name="Couloux A."/>
            <person name="Denny R."/>
            <person name="Deshpande S."/>
            <person name="Dai X."/>
            <person name="Doyle J.J."/>
            <person name="Dudez A.M."/>
            <person name="Farmer A.D."/>
            <person name="Fouteau S."/>
            <person name="Franken C."/>
            <person name="Gibelin C."/>
            <person name="Gish J."/>
            <person name="Goldstein S."/>
            <person name="Gonzalez A.J."/>
            <person name="Green P.J."/>
            <person name="Hallab A."/>
            <person name="Hartog M."/>
            <person name="Hua A."/>
            <person name="Humphray S.J."/>
            <person name="Jeong D.H."/>
            <person name="Jing Y."/>
            <person name="Jocker A."/>
            <person name="Kenton S.M."/>
            <person name="Kim D.J."/>
            <person name="Klee K."/>
            <person name="Lai H."/>
            <person name="Lang C."/>
            <person name="Lin S."/>
            <person name="Macmil S.L."/>
            <person name="Magdelenat G."/>
            <person name="Matthews L."/>
            <person name="McCorrison J."/>
            <person name="Monaghan E.L."/>
            <person name="Mun J.H."/>
            <person name="Najar F.Z."/>
            <person name="Nicholson C."/>
            <person name="Noirot C."/>
            <person name="O'Bleness M."/>
            <person name="Paule C.R."/>
            <person name="Poulain J."/>
            <person name="Prion F."/>
            <person name="Qin B."/>
            <person name="Qu C."/>
            <person name="Retzel E.F."/>
            <person name="Riddle C."/>
            <person name="Sallet E."/>
            <person name="Samain S."/>
            <person name="Samson N."/>
            <person name="Sanders I."/>
            <person name="Saurat O."/>
            <person name="Scarpelli C."/>
            <person name="Schiex T."/>
            <person name="Segurens B."/>
            <person name="Severin A.J."/>
            <person name="Sherrier D.J."/>
            <person name="Shi R."/>
            <person name="Sims S."/>
            <person name="Singer S.R."/>
            <person name="Sinharoy S."/>
            <person name="Sterck L."/>
            <person name="Viollet A."/>
            <person name="Wang B.B."/>
            <person name="Wang K."/>
            <person name="Wang M."/>
            <person name="Wang X."/>
            <person name="Warfsmann J."/>
            <person name="Weissenbach J."/>
            <person name="White D.D."/>
            <person name="White J.D."/>
            <person name="Wiley G.B."/>
            <person name="Wincker P."/>
            <person name="Xing Y."/>
            <person name="Yang L."/>
            <person name="Yao Z."/>
            <person name="Ying F."/>
            <person name="Zhai J."/>
            <person name="Zhou L."/>
            <person name="Zuber A."/>
            <person name="Denarie J."/>
            <person name="Dixon R.A."/>
            <person name="May G.D."/>
            <person name="Schwartz D.C."/>
            <person name="Rogers J."/>
            <person name="Quetier F."/>
            <person name="Town C.D."/>
            <person name="Roe B.A."/>
        </authorList>
    </citation>
    <scope>NUCLEOTIDE SEQUENCE [LARGE SCALE GENOMIC DNA]</scope>
    <source>
        <strain evidence="2">A17</strain>
        <strain evidence="3 4">cv. Jemalong A17</strain>
    </source>
</reference>
<dbReference type="HOGENOM" id="CLU_1789788_0_0_1"/>
<dbReference type="STRING" id="3880.G7JI07"/>
<protein>
    <submittedName>
        <fullName evidence="2">Cellulose synthase-like protein D</fullName>
    </submittedName>
</protein>
<evidence type="ECO:0000313" key="3">
    <source>
        <dbReference type="EnsemblPlants" id="AES92594"/>
    </source>
</evidence>
<dbReference type="Gene3D" id="3.30.40.10">
    <property type="entry name" value="Zinc/RING finger domain, C3HC4 (zinc finger)"/>
    <property type="match status" value="1"/>
</dbReference>
<evidence type="ECO:0000313" key="4">
    <source>
        <dbReference type="Proteomes" id="UP000002051"/>
    </source>
</evidence>
<dbReference type="SUPFAM" id="SSF57850">
    <property type="entry name" value="RING/U-box"/>
    <property type="match status" value="1"/>
</dbReference>
<dbReference type="EMBL" id="CM001220">
    <property type="protein sequence ID" value="AES92594.1"/>
    <property type="molecule type" value="Genomic_DNA"/>
</dbReference>
<proteinExistence type="predicted"/>
<dbReference type="Proteomes" id="UP000002051">
    <property type="component" value="Chromosome 4"/>
</dbReference>
<sequence>MPSKSVNVPDTSDASEAHNPPLEYPIIEEVFDCKLRIDDDLAENYTVWTPPTPDNQPMDSPERFDCNHKRRKLSNGLDNHPHMAGAKSSRCAIWGCDSELMRDECGFDILPCECDFKICEDCYIDVVELGVGMCPGCKAPYNKNT</sequence>
<feature type="compositionally biased region" description="Polar residues" evidence="1">
    <location>
        <begin position="1"/>
        <end position="14"/>
    </location>
</feature>
<dbReference type="InterPro" id="IPR013083">
    <property type="entry name" value="Znf_RING/FYVE/PHD"/>
</dbReference>
<dbReference type="AlphaFoldDB" id="G7JI07"/>